<name>A0ABW7X0D0_9NOCA</name>
<evidence type="ECO:0000313" key="4">
    <source>
        <dbReference type="Proteomes" id="UP001611415"/>
    </source>
</evidence>
<evidence type="ECO:0000313" key="3">
    <source>
        <dbReference type="EMBL" id="MFI2474554.1"/>
    </source>
</evidence>
<accession>A0ABW7X0D0</accession>
<dbReference type="Pfam" id="PF01817">
    <property type="entry name" value="CM_2"/>
    <property type="match status" value="1"/>
</dbReference>
<protein>
    <submittedName>
        <fullName evidence="3">Chorismate mutase</fullName>
    </submittedName>
</protein>
<sequence length="98" mass="10663">MKTPSSLAEVRAEIDAIDSTMIELLATRQELVRAAATFKRDEHAVRAPDRFAQVIASVRERADAAGLSADVAEAIWRAMVGAFIELELAEHESIQAGE</sequence>
<dbReference type="Gene3D" id="1.20.59.10">
    <property type="entry name" value="Chorismate mutase"/>
    <property type="match status" value="1"/>
</dbReference>
<comment type="caution">
    <text evidence="3">The sequence shown here is derived from an EMBL/GenBank/DDBJ whole genome shotgun (WGS) entry which is preliminary data.</text>
</comment>
<keyword evidence="4" id="KW-1185">Reference proteome</keyword>
<dbReference type="InterPro" id="IPR036979">
    <property type="entry name" value="CM_dom_sf"/>
</dbReference>
<dbReference type="Proteomes" id="UP001611415">
    <property type="component" value="Unassembled WGS sequence"/>
</dbReference>
<dbReference type="PANTHER" id="PTHR38041:SF1">
    <property type="entry name" value="CHORISMATE MUTASE"/>
    <property type="match status" value="1"/>
</dbReference>
<gene>
    <name evidence="3" type="ORF">ACH49W_14355</name>
</gene>
<evidence type="ECO:0000256" key="1">
    <source>
        <dbReference type="ARBA" id="ARBA00023235"/>
    </source>
</evidence>
<dbReference type="EMBL" id="JBIRYO010000008">
    <property type="protein sequence ID" value="MFI2474554.1"/>
    <property type="molecule type" value="Genomic_DNA"/>
</dbReference>
<dbReference type="PANTHER" id="PTHR38041">
    <property type="entry name" value="CHORISMATE MUTASE"/>
    <property type="match status" value="1"/>
</dbReference>
<evidence type="ECO:0000259" key="2">
    <source>
        <dbReference type="PROSITE" id="PS51168"/>
    </source>
</evidence>
<reference evidence="3 4" key="1">
    <citation type="submission" date="2024-10" db="EMBL/GenBank/DDBJ databases">
        <title>The Natural Products Discovery Center: Release of the First 8490 Sequenced Strains for Exploring Actinobacteria Biosynthetic Diversity.</title>
        <authorList>
            <person name="Kalkreuter E."/>
            <person name="Kautsar S.A."/>
            <person name="Yang D."/>
            <person name="Bader C.D."/>
            <person name="Teijaro C.N."/>
            <person name="Fluegel L."/>
            <person name="Davis C.M."/>
            <person name="Simpson J.R."/>
            <person name="Lauterbach L."/>
            <person name="Steele A.D."/>
            <person name="Gui C."/>
            <person name="Meng S."/>
            <person name="Li G."/>
            <person name="Viehrig K."/>
            <person name="Ye F."/>
            <person name="Su P."/>
            <person name="Kiefer A.F."/>
            <person name="Nichols A."/>
            <person name="Cepeda A.J."/>
            <person name="Yan W."/>
            <person name="Fan B."/>
            <person name="Jiang Y."/>
            <person name="Adhikari A."/>
            <person name="Zheng C.-J."/>
            <person name="Schuster L."/>
            <person name="Cowan T.M."/>
            <person name="Smanski M.J."/>
            <person name="Chevrette M.G."/>
            <person name="De Carvalho L.P.S."/>
            <person name="Shen B."/>
        </authorList>
    </citation>
    <scope>NUCLEOTIDE SEQUENCE [LARGE SCALE GENOMIC DNA]</scope>
    <source>
        <strain evidence="3 4">NPDC019275</strain>
    </source>
</reference>
<dbReference type="InterPro" id="IPR051331">
    <property type="entry name" value="Chorismate_mutase-related"/>
</dbReference>
<keyword evidence="1" id="KW-0413">Isomerase</keyword>
<dbReference type="SUPFAM" id="SSF48600">
    <property type="entry name" value="Chorismate mutase II"/>
    <property type="match status" value="1"/>
</dbReference>
<dbReference type="PROSITE" id="PS51168">
    <property type="entry name" value="CHORISMATE_MUT_2"/>
    <property type="match status" value="1"/>
</dbReference>
<organism evidence="3 4">
    <name type="scientific">Nocardia xishanensis</name>
    <dbReference type="NCBI Taxonomy" id="238964"/>
    <lineage>
        <taxon>Bacteria</taxon>
        <taxon>Bacillati</taxon>
        <taxon>Actinomycetota</taxon>
        <taxon>Actinomycetes</taxon>
        <taxon>Mycobacteriales</taxon>
        <taxon>Nocardiaceae</taxon>
        <taxon>Nocardia</taxon>
    </lineage>
</organism>
<dbReference type="RefSeq" id="WP_357402689.1">
    <property type="nucleotide sequence ID" value="NZ_JBEYCD010000003.1"/>
</dbReference>
<feature type="domain" description="Chorismate mutase" evidence="2">
    <location>
        <begin position="1"/>
        <end position="91"/>
    </location>
</feature>
<proteinExistence type="predicted"/>
<dbReference type="SMART" id="SM00830">
    <property type="entry name" value="CM_2"/>
    <property type="match status" value="1"/>
</dbReference>
<dbReference type="InterPro" id="IPR002701">
    <property type="entry name" value="CM_II_prokaryot"/>
</dbReference>
<dbReference type="InterPro" id="IPR036263">
    <property type="entry name" value="Chorismate_II_sf"/>
</dbReference>